<proteinExistence type="predicted"/>
<evidence type="ECO:0000313" key="2">
    <source>
        <dbReference type="Proteomes" id="UP000023772"/>
    </source>
</evidence>
<name>A0ABN4D0C7_9BACT</name>
<evidence type="ECO:0000313" key="1">
    <source>
        <dbReference type="EMBL" id="AHW60838.1"/>
    </source>
</evidence>
<dbReference type="InterPro" id="IPR032274">
    <property type="entry name" value="DUF4835"/>
</dbReference>
<gene>
    <name evidence="1" type="ORF">FH5T_17555</name>
</gene>
<dbReference type="EMBL" id="CP007451">
    <property type="protein sequence ID" value="AHW60838.1"/>
    <property type="molecule type" value="Genomic_DNA"/>
</dbReference>
<accession>A0ABN4D0C7</accession>
<organism evidence="1 2">
    <name type="scientific">Draconibacterium orientale</name>
    <dbReference type="NCBI Taxonomy" id="1168034"/>
    <lineage>
        <taxon>Bacteria</taxon>
        <taxon>Pseudomonadati</taxon>
        <taxon>Bacteroidota</taxon>
        <taxon>Bacteroidia</taxon>
        <taxon>Marinilabiliales</taxon>
        <taxon>Prolixibacteraceae</taxon>
        <taxon>Draconibacterium</taxon>
    </lineage>
</organism>
<evidence type="ECO:0008006" key="3">
    <source>
        <dbReference type="Google" id="ProtNLM"/>
    </source>
</evidence>
<dbReference type="Proteomes" id="UP000023772">
    <property type="component" value="Chromosome"/>
</dbReference>
<protein>
    <recommendedName>
        <fullName evidence="3">DUF4835 domain-containing protein</fullName>
    </recommendedName>
</protein>
<keyword evidence="2" id="KW-1185">Reference proteome</keyword>
<reference evidence="1 2" key="1">
    <citation type="submission" date="2014-03" db="EMBL/GenBank/DDBJ databases">
        <title>Complete genome sequence of a deeply braunched marine Bacteroidia bacterium Draconibacterium orientale type strain FH5T.</title>
        <authorList>
            <person name="Li X."/>
            <person name="Wang X."/>
            <person name="Xie Z."/>
            <person name="Du Z."/>
            <person name="Chen G."/>
        </authorList>
    </citation>
    <scope>NUCLEOTIDE SEQUENCE [LARGE SCALE GENOMIC DNA]</scope>
    <source>
        <strain evidence="1 2">FH5</strain>
    </source>
</reference>
<dbReference type="Pfam" id="PF16119">
    <property type="entry name" value="DUF4835"/>
    <property type="match status" value="1"/>
</dbReference>
<sequence length="302" mass="35473">MKQIVIALFFLFIFIGEGVAQELRCNVTVSARGIQGANQNLFRTMQSDLYDFMNNRKWTDHVYSYDEKIRCNILIRLDEQISADEFKGSIQVQLTRPIFNTSYTSTVLNIKDNDFHCKYVEFQPLEFNETSNRDNLTNIMAFYAYVILGFDYDTFSEEGGTEYFQKAQAIVNNSQNARERGWKAFESERNRYWLIENVLNKSYSSFRTCMYNYHRNGLDLMSDKVEEGRANIADALRDIQKVFRRRPSTYILQMFFDAKADELVNVFSQSFPDERNRVMAILNEVDPSNGRKYEKIAENEGF</sequence>